<feature type="non-terminal residue" evidence="2">
    <location>
        <position position="1"/>
    </location>
</feature>
<reference evidence="2 3" key="1">
    <citation type="submission" date="2014-04" db="EMBL/GenBank/DDBJ databases">
        <authorList>
            <consortium name="DOE Joint Genome Institute"/>
            <person name="Kuo A."/>
            <person name="Kohler A."/>
            <person name="Jargeat P."/>
            <person name="Nagy L.G."/>
            <person name="Floudas D."/>
            <person name="Copeland A."/>
            <person name="Barry K.W."/>
            <person name="Cichocki N."/>
            <person name="Veneault-Fourrey C."/>
            <person name="LaButti K."/>
            <person name="Lindquist E.A."/>
            <person name="Lipzen A."/>
            <person name="Lundell T."/>
            <person name="Morin E."/>
            <person name="Murat C."/>
            <person name="Sun H."/>
            <person name="Tunlid A."/>
            <person name="Henrissat B."/>
            <person name="Grigoriev I.V."/>
            <person name="Hibbett D.S."/>
            <person name="Martin F."/>
            <person name="Nordberg H.P."/>
            <person name="Cantor M.N."/>
            <person name="Hua S.X."/>
        </authorList>
    </citation>
    <scope>NUCLEOTIDE SEQUENCE [LARGE SCALE GENOMIC DNA]</scope>
    <source>
        <strain evidence="2 3">Ve08.2h10</strain>
    </source>
</reference>
<name>A0A0D0EB55_9AGAM</name>
<reference evidence="3" key="2">
    <citation type="submission" date="2015-01" db="EMBL/GenBank/DDBJ databases">
        <title>Evolutionary Origins and Diversification of the Mycorrhizal Mutualists.</title>
        <authorList>
            <consortium name="DOE Joint Genome Institute"/>
            <consortium name="Mycorrhizal Genomics Consortium"/>
            <person name="Kohler A."/>
            <person name="Kuo A."/>
            <person name="Nagy L.G."/>
            <person name="Floudas D."/>
            <person name="Copeland A."/>
            <person name="Barry K.W."/>
            <person name="Cichocki N."/>
            <person name="Veneault-Fourrey C."/>
            <person name="LaButti K."/>
            <person name="Lindquist E.A."/>
            <person name="Lipzen A."/>
            <person name="Lundell T."/>
            <person name="Morin E."/>
            <person name="Murat C."/>
            <person name="Riley R."/>
            <person name="Ohm R."/>
            <person name="Sun H."/>
            <person name="Tunlid A."/>
            <person name="Henrissat B."/>
            <person name="Grigoriev I.V."/>
            <person name="Hibbett D.S."/>
            <person name="Martin F."/>
        </authorList>
    </citation>
    <scope>NUCLEOTIDE SEQUENCE [LARGE SCALE GENOMIC DNA]</scope>
    <source>
        <strain evidence="3">Ve08.2h10</strain>
    </source>
</reference>
<accession>A0A0D0EB55</accession>
<protein>
    <submittedName>
        <fullName evidence="2">Uncharacterized protein</fullName>
    </submittedName>
</protein>
<keyword evidence="3" id="KW-1185">Reference proteome</keyword>
<evidence type="ECO:0000256" key="1">
    <source>
        <dbReference type="SAM" id="MobiDB-lite"/>
    </source>
</evidence>
<dbReference type="InParanoid" id="A0A0D0EB55"/>
<dbReference type="Proteomes" id="UP000054538">
    <property type="component" value="Unassembled WGS sequence"/>
</dbReference>
<proteinExistence type="predicted"/>
<organism evidence="2 3">
    <name type="scientific">Paxillus rubicundulus Ve08.2h10</name>
    <dbReference type="NCBI Taxonomy" id="930991"/>
    <lineage>
        <taxon>Eukaryota</taxon>
        <taxon>Fungi</taxon>
        <taxon>Dikarya</taxon>
        <taxon>Basidiomycota</taxon>
        <taxon>Agaricomycotina</taxon>
        <taxon>Agaricomycetes</taxon>
        <taxon>Agaricomycetidae</taxon>
        <taxon>Boletales</taxon>
        <taxon>Paxilineae</taxon>
        <taxon>Paxillaceae</taxon>
        <taxon>Paxillus</taxon>
    </lineage>
</organism>
<evidence type="ECO:0000313" key="3">
    <source>
        <dbReference type="Proteomes" id="UP000054538"/>
    </source>
</evidence>
<evidence type="ECO:0000313" key="2">
    <source>
        <dbReference type="EMBL" id="KIK97165.1"/>
    </source>
</evidence>
<sequence length="50" mass="5522">MATLIYYDVRHFCAFLKLWTFISLSPSVLSTPRSPGGYNNTNINGPASSL</sequence>
<feature type="region of interest" description="Disordered" evidence="1">
    <location>
        <begin position="30"/>
        <end position="50"/>
    </location>
</feature>
<dbReference type="AlphaFoldDB" id="A0A0D0EB55"/>
<gene>
    <name evidence="2" type="ORF">PAXRUDRAFT_825208</name>
</gene>
<dbReference type="HOGENOM" id="CLU_3129839_0_0_1"/>
<dbReference type="EMBL" id="KN824949">
    <property type="protein sequence ID" value="KIK97165.1"/>
    <property type="molecule type" value="Genomic_DNA"/>
</dbReference>